<dbReference type="EMBL" id="JAHCDA010000001">
    <property type="protein sequence ID" value="MBS7810957.1"/>
    <property type="molecule type" value="Genomic_DNA"/>
</dbReference>
<dbReference type="PANTHER" id="PTHR42947:SF1">
    <property type="entry name" value="COB--COM HETERODISULFIDE REDUCTASE SUBUNIT B 1"/>
    <property type="match status" value="1"/>
</dbReference>
<sequence length="276" mass="30203">MTKSVFWYGCNMTRHSEIIRLSERMLAAVGVEAAPVGGPSACCGSTKESTPPIAEAMGDRTMKAFNASGAPRVITWCPSCHMNLDDFMGQTNDQNFDSQHLCEALYERRAALAPLLTRTVKARFLVDRHVGFNGRVPVNEIIPELLSMIPGVSFADHAYRAPSYMCFALAPIPGALADVQRATLAAMKETGADTLITIFHSCHREMIGLERDHGIRVVNWVHLLAEGMGLPYEDEYKAWRNAEDPLAAIGPARVAAAGEAAVRKLVVPELTRPRQV</sequence>
<evidence type="ECO:0000259" key="2">
    <source>
        <dbReference type="Pfam" id="PF02754"/>
    </source>
</evidence>
<dbReference type="InterPro" id="IPR051278">
    <property type="entry name" value="HdrB/HdrD_reductase"/>
</dbReference>
<name>A0ABS5QB88_9PROT</name>
<protein>
    <recommendedName>
        <fullName evidence="2">Cysteine-rich domain-containing protein</fullName>
    </recommendedName>
</protein>
<evidence type="ECO:0000256" key="1">
    <source>
        <dbReference type="ARBA" id="ARBA00023002"/>
    </source>
</evidence>
<dbReference type="PANTHER" id="PTHR42947">
    <property type="entry name" value="COB--COM HETERODISULFIDE REDUCTASE SUBUNIT B 1"/>
    <property type="match status" value="1"/>
</dbReference>
<dbReference type="InterPro" id="IPR004017">
    <property type="entry name" value="Cys_rich_dom"/>
</dbReference>
<proteinExistence type="predicted"/>
<evidence type="ECO:0000313" key="3">
    <source>
        <dbReference type="EMBL" id="MBS7810957.1"/>
    </source>
</evidence>
<dbReference type="RefSeq" id="WP_213669538.1">
    <property type="nucleotide sequence ID" value="NZ_JAHCDA010000001.1"/>
</dbReference>
<dbReference type="Proteomes" id="UP000766336">
    <property type="component" value="Unassembled WGS sequence"/>
</dbReference>
<keyword evidence="4" id="KW-1185">Reference proteome</keyword>
<feature type="domain" description="Cysteine-rich" evidence="2">
    <location>
        <begin position="5"/>
        <end position="85"/>
    </location>
</feature>
<comment type="caution">
    <text evidence="3">The sequence shown here is derived from an EMBL/GenBank/DDBJ whole genome shotgun (WGS) entry which is preliminary data.</text>
</comment>
<gene>
    <name evidence="3" type="ORF">KHU32_08405</name>
</gene>
<reference evidence="3 4" key="1">
    <citation type="submission" date="2021-05" db="EMBL/GenBank/DDBJ databases">
        <title>Roseococcus sp. XZZS9, whole genome shotgun sequencing project.</title>
        <authorList>
            <person name="Zhao G."/>
            <person name="Shen L."/>
        </authorList>
    </citation>
    <scope>NUCLEOTIDE SEQUENCE [LARGE SCALE GENOMIC DNA]</scope>
    <source>
        <strain evidence="3 4">XZZS9</strain>
    </source>
</reference>
<evidence type="ECO:0000313" key="4">
    <source>
        <dbReference type="Proteomes" id="UP000766336"/>
    </source>
</evidence>
<accession>A0ABS5QB88</accession>
<organism evidence="3 4">
    <name type="scientific">Roseococcus pinisoli</name>
    <dbReference type="NCBI Taxonomy" id="2835040"/>
    <lineage>
        <taxon>Bacteria</taxon>
        <taxon>Pseudomonadati</taxon>
        <taxon>Pseudomonadota</taxon>
        <taxon>Alphaproteobacteria</taxon>
        <taxon>Acetobacterales</taxon>
        <taxon>Roseomonadaceae</taxon>
        <taxon>Roseococcus</taxon>
    </lineage>
</organism>
<keyword evidence="1" id="KW-0560">Oxidoreductase</keyword>
<dbReference type="Pfam" id="PF02754">
    <property type="entry name" value="CCG"/>
    <property type="match status" value="1"/>
</dbReference>